<keyword evidence="1" id="KW-0732">Signal</keyword>
<reference evidence="3 4" key="1">
    <citation type="submission" date="2016-04" db="EMBL/GenBank/DDBJ databases">
        <authorList>
            <person name="Evans L.H."/>
            <person name="Alamgir A."/>
            <person name="Owens N."/>
            <person name="Weber N.D."/>
            <person name="Virtaneva K."/>
            <person name="Barbian K."/>
            <person name="Babar A."/>
            <person name="Rosenke K."/>
        </authorList>
    </citation>
    <scope>NUCLEOTIDE SEQUENCE [LARGE SCALE GENOMIC DNA]</scope>
    <source>
        <strain evidence="3 4">CCM 8644</strain>
    </source>
</reference>
<gene>
    <name evidence="3" type="ORF">A5893_06540</name>
</gene>
<organism evidence="3 4">
    <name type="scientific">Pedobacter psychrophilus</name>
    <dbReference type="NCBI Taxonomy" id="1826909"/>
    <lineage>
        <taxon>Bacteria</taxon>
        <taxon>Pseudomonadati</taxon>
        <taxon>Bacteroidota</taxon>
        <taxon>Sphingobacteriia</taxon>
        <taxon>Sphingobacteriales</taxon>
        <taxon>Sphingobacteriaceae</taxon>
        <taxon>Pedobacter</taxon>
    </lineage>
</organism>
<dbReference type="OrthoDB" id="863479at2"/>
<dbReference type="Proteomes" id="UP000078459">
    <property type="component" value="Unassembled WGS sequence"/>
</dbReference>
<dbReference type="EMBL" id="LWHJ01000022">
    <property type="protein sequence ID" value="OAQ40597.1"/>
    <property type="molecule type" value="Genomic_DNA"/>
</dbReference>
<protein>
    <recommendedName>
        <fullName evidence="2">Secretion system C-terminal sorting domain-containing protein</fullName>
    </recommendedName>
</protein>
<reference evidence="3 4" key="2">
    <citation type="submission" date="2016-06" db="EMBL/GenBank/DDBJ databases">
        <title>Pedobacter psychrophilus sp. nov., isolated from Antarctic fragmentary rock.</title>
        <authorList>
            <person name="Svec P."/>
        </authorList>
    </citation>
    <scope>NUCLEOTIDE SEQUENCE [LARGE SCALE GENOMIC DNA]</scope>
    <source>
        <strain evidence="3 4">CCM 8644</strain>
    </source>
</reference>
<dbReference type="InterPro" id="IPR026444">
    <property type="entry name" value="Secre_tail"/>
</dbReference>
<evidence type="ECO:0000256" key="1">
    <source>
        <dbReference type="SAM" id="SignalP"/>
    </source>
</evidence>
<dbReference type="InterPro" id="IPR013783">
    <property type="entry name" value="Ig-like_fold"/>
</dbReference>
<sequence>MKKILLLILPLIIALNSYSQSNYSFTNVRKINSIYTDISATGTVITMSDFNSGNSVTPIEIGFPFNFSGTTFTQCMINVDGVLRFGTDAPGSHSSLFSDNVTESGSAFTTTDLNYQNVVYALFMDLVQGNAMPTFHVLTEGLTPNRITTIQWKNLKDNIANSSLNQFENLEFQVKLFETNNDIQIVYGNFLPSTNGIAGKFAQVGLKASSTSFIGAKRSSSINPFNLTEFFNPATHTIFNSSMAIRNTMPPPTGFGFIFYGIKTLDVGIAKAYVDYSVAKTANASNFNSVRVKNEGTTTATSIDVTMTITGSNTFSQTINIPTLAAGADQVVAFSNYNISNIGSQNVQFVVSTAGDERIDNNSVTKNQLVTNSFAQIFPDSQSQIAIGFNSVANNEVAIKQYGTGTRRISQIRIPFSTYLVSVALKILDDDGVGNIPGTVLHTSAARFTNADGETIFNLTTPITVTGDYYISIRQNTAVNMGWNAALQSPNVLNRIYNGFSGNFIVQTIGSPFHPILKVVEENNLADVGIIAVTNPACSYSSTNPVTVSLRNYSTSVHDFVANPVTVNGSIKNETTNTSTPFSVVKNTGTLAAGLSVAVDVLPNYDFTQRASHRFQVQSNLLNDAEVSNDSLTYVIINSIKTTKSIEGPICPFTPITITAVSGIFNNLLWEVNGSTTNVTSLALNPSVTTVVKIRGTDYRGCAISDSLIVEVKSIGLPPTPVILGDVVLSHTNGFKTTLTIDALSDHTVNWIGDGTVINGGLGYVVQGFRGINPENHTAYYRNNLTACGSSPANITTSFGTGILMNNNTPETVCATNFYDSGNAFGPNNGNDNFTKTFFPATAGAKLKLSIYAIILGQFSSMRIYDGTDVNAPLIGNLDRLSANSLSEYMASNADGAITITFRANSSTSSGWLAGITCEQPLQFKSVANGSFTDPIIWESKLPASANYVPATRRPFKGDDLVSISHAVVMPTNTTIPLGQTIVETAGVLTVPATASVLIYTGGTTYDLSVNGGLDVGGQIRSDQSQNGKIALMGTLNLTGGIDVDTVVVNPNVLVANIIALGSANISRLKVNNPNGVNLTGNLSITKMLDLQNGLLNVSNGNYIILVSGFGSSLKGGSANSYVNGKLRRQSFPTSDTLQFPVGKNGIYRKIGLLANQSDFDNSVEYEAELFPTVPTSRTLPIGVNSINQQWYHKLNIISGASRFSDGTVTIDYQTADGVTDLANLRIVKDEGVNWIDIGANATLETVSSDAVTTLGDFVLGNVDPGTLPVNLIRFNAEIIDRYAQLNWQVAHEISFSGYEIERSVDGKIFEKIGKVDGIGANGLINYDYKDFNLTNNTIYYYRLKMIDADGKFKYSNLVSVATKGLMAKADVRIAPNPFIDRFTVNYQSSESENIKIQLIDLTGRMIKEHNYQVVKGLNEIAILTGELPKATYLVKLISKNGMVVEKVMKK</sequence>
<evidence type="ECO:0000259" key="2">
    <source>
        <dbReference type="Pfam" id="PF18962"/>
    </source>
</evidence>
<name>A0A179DHP7_9SPHI</name>
<comment type="caution">
    <text evidence="3">The sequence shown here is derived from an EMBL/GenBank/DDBJ whole genome shotgun (WGS) entry which is preliminary data.</text>
</comment>
<feature type="signal peptide" evidence="1">
    <location>
        <begin position="1"/>
        <end position="19"/>
    </location>
</feature>
<dbReference type="Pfam" id="PF18962">
    <property type="entry name" value="Por_Secre_tail"/>
    <property type="match status" value="1"/>
</dbReference>
<accession>A0A179DHP7</accession>
<dbReference type="STRING" id="1826909.A5893_06540"/>
<evidence type="ECO:0000313" key="3">
    <source>
        <dbReference type="EMBL" id="OAQ40597.1"/>
    </source>
</evidence>
<evidence type="ECO:0000313" key="4">
    <source>
        <dbReference type="Proteomes" id="UP000078459"/>
    </source>
</evidence>
<dbReference type="Gene3D" id="2.60.40.10">
    <property type="entry name" value="Immunoglobulins"/>
    <property type="match status" value="1"/>
</dbReference>
<feature type="domain" description="Secretion system C-terminal sorting" evidence="2">
    <location>
        <begin position="1375"/>
        <end position="1448"/>
    </location>
</feature>
<keyword evidence="4" id="KW-1185">Reference proteome</keyword>
<dbReference type="RefSeq" id="WP_068821830.1">
    <property type="nucleotide sequence ID" value="NZ_LWHJ01000022.1"/>
</dbReference>
<proteinExistence type="predicted"/>
<dbReference type="NCBIfam" id="TIGR04183">
    <property type="entry name" value="Por_Secre_tail"/>
    <property type="match status" value="1"/>
</dbReference>
<feature type="chain" id="PRO_5008100615" description="Secretion system C-terminal sorting domain-containing protein" evidence="1">
    <location>
        <begin position="20"/>
        <end position="1451"/>
    </location>
</feature>